<dbReference type="GO" id="GO:0006414">
    <property type="term" value="P:translational elongation"/>
    <property type="evidence" value="ECO:0007669"/>
    <property type="project" value="TreeGrafter"/>
</dbReference>
<dbReference type="KEGG" id="psq:PUNSTDRAFT_146190"/>
<keyword evidence="2" id="KW-1185">Reference proteome</keyword>
<dbReference type="EMBL" id="JH687552">
    <property type="protein sequence ID" value="EIN04878.1"/>
    <property type="molecule type" value="Genomic_DNA"/>
</dbReference>
<proteinExistence type="predicted"/>
<dbReference type="InterPro" id="IPR050802">
    <property type="entry name" value="EF-GSTs"/>
</dbReference>
<dbReference type="GeneID" id="18881593"/>
<protein>
    <recommendedName>
        <fullName evidence="3">GST N-terminal domain-containing protein</fullName>
    </recommendedName>
</protein>
<reference evidence="2" key="1">
    <citation type="journal article" date="2012" name="Science">
        <title>The Paleozoic origin of enzymatic lignin decomposition reconstructed from 31 fungal genomes.</title>
        <authorList>
            <person name="Floudas D."/>
            <person name="Binder M."/>
            <person name="Riley R."/>
            <person name="Barry K."/>
            <person name="Blanchette R.A."/>
            <person name="Henrissat B."/>
            <person name="Martinez A.T."/>
            <person name="Otillar R."/>
            <person name="Spatafora J.W."/>
            <person name="Yadav J.S."/>
            <person name="Aerts A."/>
            <person name="Benoit I."/>
            <person name="Boyd A."/>
            <person name="Carlson A."/>
            <person name="Copeland A."/>
            <person name="Coutinho P.M."/>
            <person name="de Vries R.P."/>
            <person name="Ferreira P."/>
            <person name="Findley K."/>
            <person name="Foster B."/>
            <person name="Gaskell J."/>
            <person name="Glotzer D."/>
            <person name="Gorecki P."/>
            <person name="Heitman J."/>
            <person name="Hesse C."/>
            <person name="Hori C."/>
            <person name="Igarashi K."/>
            <person name="Jurgens J.A."/>
            <person name="Kallen N."/>
            <person name="Kersten P."/>
            <person name="Kohler A."/>
            <person name="Kuees U."/>
            <person name="Kumar T.K.A."/>
            <person name="Kuo A."/>
            <person name="LaButti K."/>
            <person name="Larrondo L.F."/>
            <person name="Lindquist E."/>
            <person name="Ling A."/>
            <person name="Lombard V."/>
            <person name="Lucas S."/>
            <person name="Lundell T."/>
            <person name="Martin R."/>
            <person name="McLaughlin D.J."/>
            <person name="Morgenstern I."/>
            <person name="Morin E."/>
            <person name="Murat C."/>
            <person name="Nagy L.G."/>
            <person name="Nolan M."/>
            <person name="Ohm R.A."/>
            <person name="Patyshakuliyeva A."/>
            <person name="Rokas A."/>
            <person name="Ruiz-Duenas F.J."/>
            <person name="Sabat G."/>
            <person name="Salamov A."/>
            <person name="Samejima M."/>
            <person name="Schmutz J."/>
            <person name="Slot J.C."/>
            <person name="St John F."/>
            <person name="Stenlid J."/>
            <person name="Sun H."/>
            <person name="Sun S."/>
            <person name="Syed K."/>
            <person name="Tsang A."/>
            <person name="Wiebenga A."/>
            <person name="Young D."/>
            <person name="Pisabarro A."/>
            <person name="Eastwood D.C."/>
            <person name="Martin F."/>
            <person name="Cullen D."/>
            <person name="Grigoriev I.V."/>
            <person name="Hibbett D.S."/>
        </authorList>
    </citation>
    <scope>NUCLEOTIDE SEQUENCE [LARGE SCALE GENOMIC DNA]</scope>
    <source>
        <strain evidence="2">HHB-11173 SS5</strain>
    </source>
</reference>
<dbReference type="AlphaFoldDB" id="R7S3U6"/>
<dbReference type="HOGENOM" id="CLU_2198289_0_0_1"/>
<dbReference type="GO" id="GO:0005634">
    <property type="term" value="C:nucleus"/>
    <property type="evidence" value="ECO:0007669"/>
    <property type="project" value="TreeGrafter"/>
</dbReference>
<dbReference type="PANTHER" id="PTHR43986">
    <property type="entry name" value="ELONGATION FACTOR 1-GAMMA"/>
    <property type="match status" value="1"/>
</dbReference>
<evidence type="ECO:0000313" key="1">
    <source>
        <dbReference type="EMBL" id="EIN04878.1"/>
    </source>
</evidence>
<dbReference type="Gene3D" id="3.40.30.10">
    <property type="entry name" value="Glutaredoxin"/>
    <property type="match status" value="1"/>
</dbReference>
<dbReference type="RefSeq" id="XP_007387801.1">
    <property type="nucleotide sequence ID" value="XM_007387739.1"/>
</dbReference>
<dbReference type="PANTHER" id="PTHR43986:SF1">
    <property type="entry name" value="ELONGATION FACTOR 1-GAMMA"/>
    <property type="match status" value="1"/>
</dbReference>
<name>R7S3U6_PUNST</name>
<evidence type="ECO:0000313" key="2">
    <source>
        <dbReference type="Proteomes" id="UP000054196"/>
    </source>
</evidence>
<dbReference type="OrthoDB" id="249703at2759"/>
<evidence type="ECO:0008006" key="3">
    <source>
        <dbReference type="Google" id="ProtNLM"/>
    </source>
</evidence>
<gene>
    <name evidence="1" type="ORF">PUNSTDRAFT_146190</name>
</gene>
<organism evidence="1 2">
    <name type="scientific">Punctularia strigosozonata (strain HHB-11173)</name>
    <name type="common">White-rot fungus</name>
    <dbReference type="NCBI Taxonomy" id="741275"/>
    <lineage>
        <taxon>Eukaryota</taxon>
        <taxon>Fungi</taxon>
        <taxon>Dikarya</taxon>
        <taxon>Basidiomycota</taxon>
        <taxon>Agaricomycotina</taxon>
        <taxon>Agaricomycetes</taxon>
        <taxon>Corticiales</taxon>
        <taxon>Punctulariaceae</taxon>
        <taxon>Punctularia</taxon>
    </lineage>
</organism>
<dbReference type="GO" id="GO:0005737">
    <property type="term" value="C:cytoplasm"/>
    <property type="evidence" value="ECO:0007669"/>
    <property type="project" value="TreeGrafter"/>
</dbReference>
<accession>R7S3U6</accession>
<sequence length="108" mass="12404">MEPSQLQAVAAYSGIEVTVPEFEYERDKHALRLEPWFLANFPLGKIRVFEAADGFTLYEIILDSLTRAKYSDLIRHFESIVRQPQFAPIFGEPNFTDRPLAYTPPQAV</sequence>
<dbReference type="Proteomes" id="UP000054196">
    <property type="component" value="Unassembled WGS sequence"/>
</dbReference>